<dbReference type="Proteomes" id="UP001066276">
    <property type="component" value="Chromosome 8"/>
</dbReference>
<dbReference type="AlphaFoldDB" id="A0AAV7NCV8"/>
<feature type="region of interest" description="Disordered" evidence="1">
    <location>
        <begin position="81"/>
        <end position="112"/>
    </location>
</feature>
<gene>
    <name evidence="2" type="ORF">NDU88_001234</name>
</gene>
<sequence length="136" mass="14985">MGRAKRLKGWLKGGNILHPQPTHSRYGDGAYALPQDLRAKDFGLRIRGLISIRHNNEVSEVGMAAPYESFPMAVAARGTAALQTSRQRQPVASKWRPAAPQQHLKRQRSRAAWQQQCNAAATQASASGCTASRRLR</sequence>
<name>A0AAV7NCV8_PLEWA</name>
<evidence type="ECO:0000313" key="2">
    <source>
        <dbReference type="EMBL" id="KAJ1112974.1"/>
    </source>
</evidence>
<keyword evidence="3" id="KW-1185">Reference proteome</keyword>
<feature type="compositionally biased region" description="Polar residues" evidence="1">
    <location>
        <begin position="81"/>
        <end position="90"/>
    </location>
</feature>
<accession>A0AAV7NCV8</accession>
<evidence type="ECO:0000313" key="3">
    <source>
        <dbReference type="Proteomes" id="UP001066276"/>
    </source>
</evidence>
<evidence type="ECO:0000256" key="1">
    <source>
        <dbReference type="SAM" id="MobiDB-lite"/>
    </source>
</evidence>
<proteinExistence type="predicted"/>
<organism evidence="2 3">
    <name type="scientific">Pleurodeles waltl</name>
    <name type="common">Iberian ribbed newt</name>
    <dbReference type="NCBI Taxonomy" id="8319"/>
    <lineage>
        <taxon>Eukaryota</taxon>
        <taxon>Metazoa</taxon>
        <taxon>Chordata</taxon>
        <taxon>Craniata</taxon>
        <taxon>Vertebrata</taxon>
        <taxon>Euteleostomi</taxon>
        <taxon>Amphibia</taxon>
        <taxon>Batrachia</taxon>
        <taxon>Caudata</taxon>
        <taxon>Salamandroidea</taxon>
        <taxon>Salamandridae</taxon>
        <taxon>Pleurodelinae</taxon>
        <taxon>Pleurodeles</taxon>
    </lineage>
</organism>
<protein>
    <submittedName>
        <fullName evidence="2">Uncharacterized protein</fullName>
    </submittedName>
</protein>
<reference evidence="2" key="1">
    <citation type="journal article" date="2022" name="bioRxiv">
        <title>Sequencing and chromosome-scale assembly of the giantPleurodeles waltlgenome.</title>
        <authorList>
            <person name="Brown T."/>
            <person name="Elewa A."/>
            <person name="Iarovenko S."/>
            <person name="Subramanian E."/>
            <person name="Araus A.J."/>
            <person name="Petzold A."/>
            <person name="Susuki M."/>
            <person name="Suzuki K.-i.T."/>
            <person name="Hayashi T."/>
            <person name="Toyoda A."/>
            <person name="Oliveira C."/>
            <person name="Osipova E."/>
            <person name="Leigh N.D."/>
            <person name="Simon A."/>
            <person name="Yun M.H."/>
        </authorList>
    </citation>
    <scope>NUCLEOTIDE SEQUENCE</scope>
    <source>
        <strain evidence="2">20211129_DDA</strain>
        <tissue evidence="2">Liver</tissue>
    </source>
</reference>
<comment type="caution">
    <text evidence="2">The sequence shown here is derived from an EMBL/GenBank/DDBJ whole genome shotgun (WGS) entry which is preliminary data.</text>
</comment>
<dbReference type="EMBL" id="JANPWB010000012">
    <property type="protein sequence ID" value="KAJ1112974.1"/>
    <property type="molecule type" value="Genomic_DNA"/>
</dbReference>